<dbReference type="RefSeq" id="WP_147905370.1">
    <property type="nucleotide sequence ID" value="NZ_BAAAGC010000006.1"/>
</dbReference>
<dbReference type="Pfam" id="PF03466">
    <property type="entry name" value="LysR_substrate"/>
    <property type="match status" value="1"/>
</dbReference>
<dbReference type="GO" id="GO:0003700">
    <property type="term" value="F:DNA-binding transcription factor activity"/>
    <property type="evidence" value="ECO:0007669"/>
    <property type="project" value="InterPro"/>
</dbReference>
<gene>
    <name evidence="6" type="ORF">FU839_17320</name>
</gene>
<dbReference type="CDD" id="cd08474">
    <property type="entry name" value="PBP2_CrgA_like_5"/>
    <property type="match status" value="1"/>
</dbReference>
<sequence>MAQNKMNDLQAFLAVAQQQSFTKAAAILRVTPSALSHTIRALEERLGVRLLTRTTRNVSLTEAGVRLSESITPLFEQINAELDALGELRDKPKGTIRLTCTDDQIQLHLRPMLANFLRDYPEIQLELYVDYGFTNLVEERFDAGIRLGESISKDMIALRIGPDWRLVVVGSPDYFANHSTPSTPDELTEHACINIRHRVAGPIYAWEFEKDQRSFTVKAEGPLVFNSIMHVLNAALDGIGLAYVPEPLVAPYLADGRLKMILTDWSPYFQGYHLYYPNRRQASPAFMAFVDAIRYRENKQVTAL</sequence>
<evidence type="ECO:0000313" key="6">
    <source>
        <dbReference type="EMBL" id="TXK78042.1"/>
    </source>
</evidence>
<dbReference type="InterPro" id="IPR058163">
    <property type="entry name" value="LysR-type_TF_proteobact-type"/>
</dbReference>
<dbReference type="EMBL" id="VRLR01000015">
    <property type="protein sequence ID" value="TXK78042.1"/>
    <property type="molecule type" value="Genomic_DNA"/>
</dbReference>
<dbReference type="GO" id="GO:0006351">
    <property type="term" value="P:DNA-templated transcription"/>
    <property type="evidence" value="ECO:0007669"/>
    <property type="project" value="TreeGrafter"/>
</dbReference>
<keyword evidence="7" id="KW-1185">Reference proteome</keyword>
<dbReference type="Pfam" id="PF00126">
    <property type="entry name" value="HTH_1"/>
    <property type="match status" value="1"/>
</dbReference>
<dbReference type="Proteomes" id="UP000321814">
    <property type="component" value="Unassembled WGS sequence"/>
</dbReference>
<feature type="domain" description="HTH lysR-type" evidence="5">
    <location>
        <begin position="4"/>
        <end position="61"/>
    </location>
</feature>
<evidence type="ECO:0000256" key="3">
    <source>
        <dbReference type="ARBA" id="ARBA00023125"/>
    </source>
</evidence>
<dbReference type="SUPFAM" id="SSF53850">
    <property type="entry name" value="Periplasmic binding protein-like II"/>
    <property type="match status" value="1"/>
</dbReference>
<name>A0A5C8LR89_9GAMM</name>
<keyword evidence="3" id="KW-0238">DNA-binding</keyword>
<comment type="caution">
    <text evidence="6">The sequence shown here is derived from an EMBL/GenBank/DDBJ whole genome shotgun (WGS) entry which is preliminary data.</text>
</comment>
<dbReference type="InterPro" id="IPR036390">
    <property type="entry name" value="WH_DNA-bd_sf"/>
</dbReference>
<dbReference type="InterPro" id="IPR036388">
    <property type="entry name" value="WH-like_DNA-bd_sf"/>
</dbReference>
<dbReference type="AlphaFoldDB" id="A0A5C8LR89"/>
<keyword evidence="4" id="KW-0804">Transcription</keyword>
<protein>
    <submittedName>
        <fullName evidence="6">LysR family transcriptional regulator</fullName>
    </submittedName>
</protein>
<dbReference type="PROSITE" id="PS50931">
    <property type="entry name" value="HTH_LYSR"/>
    <property type="match status" value="1"/>
</dbReference>
<evidence type="ECO:0000256" key="2">
    <source>
        <dbReference type="ARBA" id="ARBA00023015"/>
    </source>
</evidence>
<evidence type="ECO:0000256" key="1">
    <source>
        <dbReference type="ARBA" id="ARBA00009437"/>
    </source>
</evidence>
<dbReference type="FunFam" id="3.40.190.290:FF:000012">
    <property type="entry name" value="Transcriptional regulator, LysR family"/>
    <property type="match status" value="1"/>
</dbReference>
<reference evidence="6 7" key="1">
    <citation type="submission" date="2019-08" db="EMBL/GenBank/DDBJ databases">
        <title>Draft genome analysis of Rheinheimera tangshanensis isolated from the roots of fresh rice plants (Oryza sativa).</title>
        <authorList>
            <person name="Yu Q."/>
            <person name="Qi Y."/>
            <person name="Zhang H."/>
            <person name="Pu J."/>
        </authorList>
    </citation>
    <scope>NUCLEOTIDE SEQUENCE [LARGE SCALE GENOMIC DNA]</scope>
    <source>
        <strain evidence="6 7">JA3-B52</strain>
    </source>
</reference>
<evidence type="ECO:0000256" key="4">
    <source>
        <dbReference type="ARBA" id="ARBA00023163"/>
    </source>
</evidence>
<dbReference type="PANTHER" id="PTHR30537">
    <property type="entry name" value="HTH-TYPE TRANSCRIPTIONAL REGULATOR"/>
    <property type="match status" value="1"/>
</dbReference>
<evidence type="ECO:0000259" key="5">
    <source>
        <dbReference type="PROSITE" id="PS50931"/>
    </source>
</evidence>
<evidence type="ECO:0000313" key="7">
    <source>
        <dbReference type="Proteomes" id="UP000321814"/>
    </source>
</evidence>
<dbReference type="PRINTS" id="PR00039">
    <property type="entry name" value="HTHLYSR"/>
</dbReference>
<dbReference type="GO" id="GO:0043565">
    <property type="term" value="F:sequence-specific DNA binding"/>
    <property type="evidence" value="ECO:0007669"/>
    <property type="project" value="TreeGrafter"/>
</dbReference>
<accession>A0A5C8LR89</accession>
<comment type="similarity">
    <text evidence="1">Belongs to the LysR transcriptional regulatory family.</text>
</comment>
<dbReference type="SUPFAM" id="SSF46785">
    <property type="entry name" value="Winged helix' DNA-binding domain"/>
    <property type="match status" value="1"/>
</dbReference>
<dbReference type="OrthoDB" id="5572602at2"/>
<keyword evidence="2" id="KW-0805">Transcription regulation</keyword>
<dbReference type="InterPro" id="IPR000847">
    <property type="entry name" value="LysR_HTH_N"/>
</dbReference>
<dbReference type="Gene3D" id="1.10.10.10">
    <property type="entry name" value="Winged helix-like DNA-binding domain superfamily/Winged helix DNA-binding domain"/>
    <property type="match status" value="1"/>
</dbReference>
<dbReference type="PANTHER" id="PTHR30537:SF1">
    <property type="entry name" value="HTH-TYPE TRANSCRIPTIONAL REGULATOR PGRR"/>
    <property type="match status" value="1"/>
</dbReference>
<dbReference type="Gene3D" id="3.40.190.290">
    <property type="match status" value="1"/>
</dbReference>
<dbReference type="InterPro" id="IPR005119">
    <property type="entry name" value="LysR_subst-bd"/>
</dbReference>
<dbReference type="FunFam" id="1.10.10.10:FF:000001">
    <property type="entry name" value="LysR family transcriptional regulator"/>
    <property type="match status" value="1"/>
</dbReference>
<proteinExistence type="inferred from homology"/>
<organism evidence="6 7">
    <name type="scientific">Rheinheimera tangshanensis</name>
    <dbReference type="NCBI Taxonomy" id="400153"/>
    <lineage>
        <taxon>Bacteria</taxon>
        <taxon>Pseudomonadati</taxon>
        <taxon>Pseudomonadota</taxon>
        <taxon>Gammaproteobacteria</taxon>
        <taxon>Chromatiales</taxon>
        <taxon>Chromatiaceae</taxon>
        <taxon>Rheinheimera</taxon>
    </lineage>
</organism>